<evidence type="ECO:0000313" key="1">
    <source>
        <dbReference type="EMBL" id="BAU26509.1"/>
    </source>
</evidence>
<evidence type="ECO:0000313" key="2">
    <source>
        <dbReference type="Proteomes" id="UP000217696"/>
    </source>
</evidence>
<proteinExistence type="predicted"/>
<name>A0A0U5B6P9_9BACL</name>
<accession>A0A0U5B6P9</accession>
<dbReference type="AlphaFoldDB" id="A0A0U5B6P9"/>
<organism evidence="1 2">
    <name type="scientific">Aneurinibacillus soli</name>
    <dbReference type="NCBI Taxonomy" id="1500254"/>
    <lineage>
        <taxon>Bacteria</taxon>
        <taxon>Bacillati</taxon>
        <taxon>Bacillota</taxon>
        <taxon>Bacilli</taxon>
        <taxon>Bacillales</taxon>
        <taxon>Paenibacillaceae</taxon>
        <taxon>Aneurinibacillus group</taxon>
        <taxon>Aneurinibacillus</taxon>
    </lineage>
</organism>
<dbReference type="EMBL" id="AP017312">
    <property type="protein sequence ID" value="BAU26509.1"/>
    <property type="molecule type" value="Genomic_DNA"/>
</dbReference>
<gene>
    <name evidence="1" type="ORF">CB4_00636</name>
</gene>
<sequence length="747" mass="85854">MEGKYRIRFSAFFVFCFLSSIIFQLIGAKNILFDVYKWHIVQPESVQGGIELVVLFLFLSFCASKLDHKGLFLFIILISTGLYLRLHQVLEPAVAALFYFEIIIFFGGTVRRLVGISKRNKIIDYFDSCVIGLSFWGFFAIFLSLLGHGTFHELRMLTVLILLFCIISGSFRGWDYPLSFKIAMKIMNSGKVERVGGIFLLILVLVQFAKSNRAIDYDSIWYGLRPEYVLMGNHSIFENLGLVQFVHYYPKLFELFLLPISNLGDYSFIYAGTILFFALLLLVVCAFLKSLGATTVEGIYITILIGTIPGISNMASTAKTDMFTAFLIILSTYYLWLFIRDRFELHYLIFSFMSAFLSFGGKLSSLVYMPMILLGFAIHLTIGIYRGLEIKKLLRACIGQIKTSYMFICAITILTVLGIHYRTYILTGYPIYSILGGLWMKLGFEIKYPLAKNVEAIAGERENILEVMRHWYRLLFNPGGYSHYVMVWPGNISFYLFILVLVLVIFRKIPIKSYLQYMVIFFPVVLTGVYYQTFFPEGGDGNYYIVPVILSILMYLYPIIHTHNKKIKSAVYMGVAFFIPFQVTLMFVSHWSWSWGTASFDYKLNKPFLESSDTVKTELFNNGLGEIRSYIEEKSNADAGVKKCLAFGVDPTLVHKLPCRSESLDISRVRLGNPELFTSETEIMKYIIWDKIDYLIAPKKQMKGYEAISNVYNLLEKQQGVVKISSQEFYLLDISRIKREFLGVMFK</sequence>
<keyword evidence="2" id="KW-1185">Reference proteome</keyword>
<reference evidence="1 2" key="1">
    <citation type="submission" date="2015-12" db="EMBL/GenBank/DDBJ databases">
        <title>Genome sequence of Aneurinibacillus soli.</title>
        <authorList>
            <person name="Lee J.S."/>
            <person name="Lee K.C."/>
            <person name="Kim K.K."/>
            <person name="Lee B.W."/>
        </authorList>
    </citation>
    <scope>NUCLEOTIDE SEQUENCE [LARGE SCALE GENOMIC DNA]</scope>
    <source>
        <strain evidence="1 2">CB4</strain>
    </source>
</reference>
<dbReference type="OrthoDB" id="2603533at2"/>
<dbReference type="RefSeq" id="WP_096463550.1">
    <property type="nucleotide sequence ID" value="NZ_AP017312.1"/>
</dbReference>
<dbReference type="KEGG" id="asoc:CB4_00636"/>
<protein>
    <submittedName>
        <fullName evidence="1">Uncharacterized protein</fullName>
    </submittedName>
</protein>
<dbReference type="Proteomes" id="UP000217696">
    <property type="component" value="Chromosome"/>
</dbReference>